<protein>
    <submittedName>
        <fullName evidence="2">Uncharacterized protein</fullName>
    </submittedName>
</protein>
<sequence length="75" mass="8705">MTAKEQLLQEIETASDETIHQLLDFLHQTQATKTKQPFWQFIEELIADIPPEVLDTLPTDGAEQHDHYLYGTPKR</sequence>
<gene>
    <name evidence="2" type="ORF">KA717_01995</name>
</gene>
<dbReference type="EMBL" id="CP073041">
    <property type="protein sequence ID" value="UXE61750.1"/>
    <property type="molecule type" value="Genomic_DNA"/>
</dbReference>
<evidence type="ECO:0000313" key="2">
    <source>
        <dbReference type="EMBL" id="UXE61750.1"/>
    </source>
</evidence>
<dbReference type="AlphaFoldDB" id="A0A977PXQ2"/>
<accession>A0A977PXQ2</accession>
<name>A0A977PXQ2_9CYAN</name>
<feature type="region of interest" description="Disordered" evidence="1">
    <location>
        <begin position="56"/>
        <end position="75"/>
    </location>
</feature>
<dbReference type="Proteomes" id="UP001065613">
    <property type="component" value="Chromosome"/>
</dbReference>
<proteinExistence type="predicted"/>
<organism evidence="2">
    <name type="scientific">Woronichinia naegeliana WA131</name>
    <dbReference type="NCBI Taxonomy" id="2824559"/>
    <lineage>
        <taxon>Bacteria</taxon>
        <taxon>Bacillati</taxon>
        <taxon>Cyanobacteriota</taxon>
        <taxon>Cyanophyceae</taxon>
        <taxon>Synechococcales</taxon>
        <taxon>Coelosphaeriaceae</taxon>
        <taxon>Woronichinia</taxon>
    </lineage>
</organism>
<reference evidence="2" key="1">
    <citation type="submission" date="2021-04" db="EMBL/GenBank/DDBJ databases">
        <title>Genome sequence of Woronichinia naegeliana from Washington state freshwater lake bloom.</title>
        <authorList>
            <person name="Dreher T.W."/>
        </authorList>
    </citation>
    <scope>NUCLEOTIDE SEQUENCE</scope>
    <source>
        <strain evidence="2">WA131</strain>
    </source>
</reference>
<dbReference type="KEGG" id="wna:KA717_01995"/>
<evidence type="ECO:0000256" key="1">
    <source>
        <dbReference type="SAM" id="MobiDB-lite"/>
    </source>
</evidence>